<protein>
    <recommendedName>
        <fullName evidence="4">Cell division protein ZapB</fullName>
    </recommendedName>
</protein>
<organism evidence="2 3">
    <name type="scientific">Pyramidobacter porci</name>
    <dbReference type="NCBI Taxonomy" id="2605789"/>
    <lineage>
        <taxon>Bacteria</taxon>
        <taxon>Thermotogati</taxon>
        <taxon>Synergistota</taxon>
        <taxon>Synergistia</taxon>
        <taxon>Synergistales</taxon>
        <taxon>Dethiosulfovibrionaceae</taxon>
        <taxon>Pyramidobacter</taxon>
    </lineage>
</organism>
<dbReference type="EMBL" id="VUNH01000001">
    <property type="protein sequence ID" value="MST54474.1"/>
    <property type="molecule type" value="Genomic_DNA"/>
</dbReference>
<evidence type="ECO:0000256" key="1">
    <source>
        <dbReference type="SAM" id="Coils"/>
    </source>
</evidence>
<dbReference type="Proteomes" id="UP000473699">
    <property type="component" value="Unassembled WGS sequence"/>
</dbReference>
<sequence>MTNLSELDQLLERVSGRIGEFAASNASLQDELAKVKKQLDEKELDKIRALKEKDRVIEELEREKMNLQKEKEALESKLDDIAKSLKNILPDAGFERR</sequence>
<name>A0A6L5Y840_9BACT</name>
<gene>
    <name evidence="2" type="ORF">FYJ74_00160</name>
</gene>
<feature type="coiled-coil region" evidence="1">
    <location>
        <begin position="25"/>
        <end position="84"/>
    </location>
</feature>
<dbReference type="RefSeq" id="WP_154527618.1">
    <property type="nucleotide sequence ID" value="NZ_VUNH01000001.1"/>
</dbReference>
<accession>A0A6L5Y840</accession>
<proteinExistence type="predicted"/>
<dbReference type="AlphaFoldDB" id="A0A6L5Y840"/>
<keyword evidence="1" id="KW-0175">Coiled coil</keyword>
<comment type="caution">
    <text evidence="2">The sequence shown here is derived from an EMBL/GenBank/DDBJ whole genome shotgun (WGS) entry which is preliminary data.</text>
</comment>
<evidence type="ECO:0008006" key="4">
    <source>
        <dbReference type="Google" id="ProtNLM"/>
    </source>
</evidence>
<reference evidence="2 3" key="1">
    <citation type="submission" date="2019-08" db="EMBL/GenBank/DDBJ databases">
        <title>In-depth cultivation of the pig gut microbiome towards novel bacterial diversity and tailored functional studies.</title>
        <authorList>
            <person name="Wylensek D."/>
            <person name="Hitch T.C.A."/>
            <person name="Clavel T."/>
        </authorList>
    </citation>
    <scope>NUCLEOTIDE SEQUENCE [LARGE SCALE GENOMIC DNA]</scope>
    <source>
        <strain evidence="2 3">SM-530-WT-4B</strain>
    </source>
</reference>
<evidence type="ECO:0000313" key="2">
    <source>
        <dbReference type="EMBL" id="MST54474.1"/>
    </source>
</evidence>
<keyword evidence="3" id="KW-1185">Reference proteome</keyword>
<evidence type="ECO:0000313" key="3">
    <source>
        <dbReference type="Proteomes" id="UP000473699"/>
    </source>
</evidence>